<evidence type="ECO:0008006" key="4">
    <source>
        <dbReference type="Google" id="ProtNLM"/>
    </source>
</evidence>
<evidence type="ECO:0000313" key="2">
    <source>
        <dbReference type="EMBL" id="GIH07147.1"/>
    </source>
</evidence>
<reference evidence="2" key="1">
    <citation type="submission" date="2021-01" db="EMBL/GenBank/DDBJ databases">
        <title>Whole genome shotgun sequence of Rhizocola hellebori NBRC 109834.</title>
        <authorList>
            <person name="Komaki H."/>
            <person name="Tamura T."/>
        </authorList>
    </citation>
    <scope>NUCLEOTIDE SEQUENCE</scope>
    <source>
        <strain evidence="2">NBRC 109834</strain>
    </source>
</reference>
<gene>
    <name evidence="2" type="ORF">Rhe02_52140</name>
</gene>
<evidence type="ECO:0000256" key="1">
    <source>
        <dbReference type="SAM" id="SignalP"/>
    </source>
</evidence>
<feature type="signal peptide" evidence="1">
    <location>
        <begin position="1"/>
        <end position="18"/>
    </location>
</feature>
<protein>
    <recommendedName>
        <fullName evidence="4">DUF1795 domain-containing protein</fullName>
    </recommendedName>
</protein>
<evidence type="ECO:0000313" key="3">
    <source>
        <dbReference type="Proteomes" id="UP000612899"/>
    </source>
</evidence>
<proteinExistence type="predicted"/>
<organism evidence="2 3">
    <name type="scientific">Rhizocola hellebori</name>
    <dbReference type="NCBI Taxonomy" id="1392758"/>
    <lineage>
        <taxon>Bacteria</taxon>
        <taxon>Bacillati</taxon>
        <taxon>Actinomycetota</taxon>
        <taxon>Actinomycetes</taxon>
        <taxon>Micromonosporales</taxon>
        <taxon>Micromonosporaceae</taxon>
        <taxon>Rhizocola</taxon>
    </lineage>
</organism>
<dbReference type="EMBL" id="BONY01000034">
    <property type="protein sequence ID" value="GIH07147.1"/>
    <property type="molecule type" value="Genomic_DNA"/>
</dbReference>
<dbReference type="RefSeq" id="WP_203910957.1">
    <property type="nucleotide sequence ID" value="NZ_BONY01000034.1"/>
</dbReference>
<name>A0A8J3QCH4_9ACTN</name>
<keyword evidence="3" id="KW-1185">Reference proteome</keyword>
<dbReference type="Proteomes" id="UP000612899">
    <property type="component" value="Unassembled WGS sequence"/>
</dbReference>
<dbReference type="PROSITE" id="PS51257">
    <property type="entry name" value="PROKAR_LIPOPROTEIN"/>
    <property type="match status" value="1"/>
</dbReference>
<sequence length="201" mass="20898">MRPANRLVLIAGRTMLLAATTLTSCGNEPQPAAPPTASPAASPAVSASPAIDRVVVAPAGAPYTYQIPAGWVQAVRDGAAPGYLTSVGPPLGTARSDAVVSVEVLHAGTARQARELSEVSKSDPGALPAGQGWTVSTVDTPAGRARQVTFRSGDGPGGRYYFFDRPASRPVFVMCQWYFDKAADESLRGCEQVIDTLTLKG</sequence>
<accession>A0A8J3QCH4</accession>
<dbReference type="AlphaFoldDB" id="A0A8J3QCH4"/>
<keyword evidence="1" id="KW-0732">Signal</keyword>
<feature type="chain" id="PRO_5039189807" description="DUF1795 domain-containing protein" evidence="1">
    <location>
        <begin position="19"/>
        <end position="201"/>
    </location>
</feature>
<comment type="caution">
    <text evidence="2">The sequence shown here is derived from an EMBL/GenBank/DDBJ whole genome shotgun (WGS) entry which is preliminary data.</text>
</comment>